<organism evidence="2 5">
    <name type="scientific">Pseudomonas delhiensis</name>
    <dbReference type="NCBI Taxonomy" id="366289"/>
    <lineage>
        <taxon>Bacteria</taxon>
        <taxon>Pseudomonadati</taxon>
        <taxon>Pseudomonadota</taxon>
        <taxon>Gammaproteobacteria</taxon>
        <taxon>Pseudomonadales</taxon>
        <taxon>Pseudomonadaceae</taxon>
        <taxon>Pseudomonas</taxon>
    </lineage>
</organism>
<dbReference type="EMBL" id="FZPC01000025">
    <property type="protein sequence ID" value="SNT40208.1"/>
    <property type="molecule type" value="Genomic_DNA"/>
</dbReference>
<feature type="domain" description="Flagellar motor switch protein FliN-like C-terminal" evidence="1">
    <location>
        <begin position="208"/>
        <end position="266"/>
    </location>
</feature>
<name>A0A239ME24_9PSED</name>
<evidence type="ECO:0000259" key="1">
    <source>
        <dbReference type="Pfam" id="PF01052"/>
    </source>
</evidence>
<keyword evidence="2" id="KW-0966">Cell projection</keyword>
<reference evidence="3 4" key="2">
    <citation type="submission" date="2017-06" db="EMBL/GenBank/DDBJ databases">
        <authorList>
            <person name="Varghese N."/>
            <person name="Submissions S."/>
        </authorList>
    </citation>
    <scope>NUCLEOTIDE SEQUENCE [LARGE SCALE GENOMIC DNA]</scope>
    <source>
        <strain evidence="3 4">RLD-1</strain>
    </source>
</reference>
<keyword evidence="4" id="KW-1185">Reference proteome</keyword>
<evidence type="ECO:0000313" key="3">
    <source>
        <dbReference type="EMBL" id="SNT40208.1"/>
    </source>
</evidence>
<dbReference type="RefSeq" id="WP_089393499.1">
    <property type="nucleotide sequence ID" value="NZ_FNEC01000012.1"/>
</dbReference>
<dbReference type="Proteomes" id="UP000198309">
    <property type="component" value="Unassembled WGS sequence"/>
</dbReference>
<dbReference type="Pfam" id="PF01052">
    <property type="entry name" value="FliMN_C"/>
    <property type="match status" value="1"/>
</dbReference>
<dbReference type="Gene3D" id="2.30.330.10">
    <property type="entry name" value="SpoA-like"/>
    <property type="match status" value="1"/>
</dbReference>
<dbReference type="AlphaFoldDB" id="A0A239ME24"/>
<sequence length="279" mass="31486">MTGQSKVHHGVPSERLVRLQPHKLGRHYHRVPQYIREIAHKHPRIISDYFLRSYRINLELQKVEVQESAPRPAECIFRCPFGKVGFAIDRPLLTEALECYYGGTSLPSHDTPPISTSEQRMRKRLGVDVTQLFARSLLLGDTFGELTPHDNDYELASWEYVAEFHFLSHITGSQASLFIYLDAELADALTTRLAGPPPARLNGSPAQHLVHLPVRLDCVIAALQLPLAQALELRPGDILPVRLLERCEVQVNQQKLFRGTLFEEDGGLFLTSLESVKSP</sequence>
<dbReference type="SUPFAM" id="SSF101801">
    <property type="entry name" value="Surface presentation of antigens (SPOA)"/>
    <property type="match status" value="1"/>
</dbReference>
<evidence type="ECO:0000313" key="4">
    <source>
        <dbReference type="Proteomes" id="UP000198309"/>
    </source>
</evidence>
<dbReference type="Proteomes" id="UP000199693">
    <property type="component" value="Unassembled WGS sequence"/>
</dbReference>
<protein>
    <submittedName>
        <fullName evidence="2">Flagellar motor switch protein FliM</fullName>
    </submittedName>
</protein>
<dbReference type="InterPro" id="IPR036429">
    <property type="entry name" value="SpoA-like_sf"/>
</dbReference>
<reference evidence="2 5" key="1">
    <citation type="submission" date="2016-10" db="EMBL/GenBank/DDBJ databases">
        <authorList>
            <person name="de Groot N.N."/>
        </authorList>
    </citation>
    <scope>NUCLEOTIDE SEQUENCE [LARGE SCALE GENOMIC DNA]</scope>
    <source>
        <strain evidence="2 5">CCM 7361</strain>
    </source>
</reference>
<evidence type="ECO:0000313" key="5">
    <source>
        <dbReference type="Proteomes" id="UP000199693"/>
    </source>
</evidence>
<evidence type="ECO:0000313" key="2">
    <source>
        <dbReference type="EMBL" id="SDJ06594.1"/>
    </source>
</evidence>
<dbReference type="InterPro" id="IPR001543">
    <property type="entry name" value="FliN-like_C"/>
</dbReference>
<proteinExistence type="predicted"/>
<keyword evidence="2" id="KW-0282">Flagellum</keyword>
<keyword evidence="2" id="KW-0969">Cilium</keyword>
<gene>
    <name evidence="2" type="ORF">SAMN05216189_101249</name>
    <name evidence="3" type="ORF">SAMN06295949_12549</name>
</gene>
<accession>A0A239ME24</accession>
<dbReference type="EMBL" id="FNEC01000012">
    <property type="protein sequence ID" value="SDJ06594.1"/>
    <property type="molecule type" value="Genomic_DNA"/>
</dbReference>